<sequence length="75" mass="8903">MYALPFSEVSKLKAEVDKRFSMHLHFHDRCGGQFFSLEEKNDDLRKYIENYFSDMNLKAIYSENGLEFTVEAQNE</sequence>
<keyword evidence="2" id="KW-1185">Reference proteome</keyword>
<dbReference type="Proteomes" id="UP000610862">
    <property type="component" value="Unassembled WGS sequence"/>
</dbReference>
<dbReference type="RefSeq" id="WP_187524831.1">
    <property type="nucleotide sequence ID" value="NZ_JACRTA010000001.1"/>
</dbReference>
<dbReference type="AlphaFoldDB" id="A0A926E6R6"/>
<name>A0A926E6R6_9FIRM</name>
<reference evidence="1" key="1">
    <citation type="submission" date="2020-08" db="EMBL/GenBank/DDBJ databases">
        <title>Genome public.</title>
        <authorList>
            <person name="Liu C."/>
            <person name="Sun Q."/>
        </authorList>
    </citation>
    <scope>NUCLEOTIDE SEQUENCE</scope>
    <source>
        <strain evidence="1">NSJ-24</strain>
    </source>
</reference>
<comment type="caution">
    <text evidence="1">The sequence shown here is derived from an EMBL/GenBank/DDBJ whole genome shotgun (WGS) entry which is preliminary data.</text>
</comment>
<protein>
    <submittedName>
        <fullName evidence="1">Uncharacterized protein</fullName>
    </submittedName>
</protein>
<evidence type="ECO:0000313" key="2">
    <source>
        <dbReference type="Proteomes" id="UP000610862"/>
    </source>
</evidence>
<dbReference type="EMBL" id="JACRTA010000001">
    <property type="protein sequence ID" value="MBC8567428.1"/>
    <property type="molecule type" value="Genomic_DNA"/>
</dbReference>
<proteinExistence type="predicted"/>
<accession>A0A926E6R6</accession>
<organism evidence="1 2">
    <name type="scientific">Lentihominibacter hominis</name>
    <dbReference type="NCBI Taxonomy" id="2763645"/>
    <lineage>
        <taxon>Bacteria</taxon>
        <taxon>Bacillati</taxon>
        <taxon>Bacillota</taxon>
        <taxon>Clostridia</taxon>
        <taxon>Peptostreptococcales</taxon>
        <taxon>Anaerovoracaceae</taxon>
        <taxon>Lentihominibacter</taxon>
    </lineage>
</organism>
<gene>
    <name evidence="1" type="ORF">H8692_01470</name>
</gene>
<evidence type="ECO:0000313" key="1">
    <source>
        <dbReference type="EMBL" id="MBC8567428.1"/>
    </source>
</evidence>